<gene>
    <name evidence="3" type="ORF">KGQ19_42845</name>
</gene>
<dbReference type="RefSeq" id="WP_212020334.1">
    <property type="nucleotide sequence ID" value="NZ_JAAFYZ010000269.1"/>
</dbReference>
<reference evidence="3 4" key="1">
    <citation type="submission" date="2020-02" db="EMBL/GenBank/DDBJ databases">
        <title>Acidophilic actinobacteria isolated from forest soil.</title>
        <authorList>
            <person name="Golinska P."/>
        </authorList>
    </citation>
    <scope>NUCLEOTIDE SEQUENCE [LARGE SCALE GENOMIC DNA]</scope>
    <source>
        <strain evidence="3 4">NL8</strain>
    </source>
</reference>
<accession>A0ABS5L5L9</accession>
<evidence type="ECO:0000259" key="2">
    <source>
        <dbReference type="Pfam" id="PF25547"/>
    </source>
</evidence>
<dbReference type="Pfam" id="PF25547">
    <property type="entry name" value="WXG100_2"/>
    <property type="match status" value="1"/>
</dbReference>
<comment type="caution">
    <text evidence="3">The sequence shown here is derived from an EMBL/GenBank/DDBJ whole genome shotgun (WGS) entry which is preliminary data.</text>
</comment>
<dbReference type="Proteomes" id="UP000730482">
    <property type="component" value="Unassembled WGS sequence"/>
</dbReference>
<feature type="non-terminal residue" evidence="3">
    <location>
        <position position="1232"/>
    </location>
</feature>
<feature type="domain" description="Outer membrane channel protein CpnT-like N-terminal" evidence="2">
    <location>
        <begin position="9"/>
        <end position="128"/>
    </location>
</feature>
<evidence type="ECO:0000313" key="3">
    <source>
        <dbReference type="EMBL" id="MBS2553611.1"/>
    </source>
</evidence>
<protein>
    <recommendedName>
        <fullName evidence="2">Outer membrane channel protein CpnT-like N-terminal domain-containing protein</fullName>
    </recommendedName>
</protein>
<evidence type="ECO:0000256" key="1">
    <source>
        <dbReference type="SAM" id="MobiDB-lite"/>
    </source>
</evidence>
<proteinExistence type="predicted"/>
<feature type="region of interest" description="Disordered" evidence="1">
    <location>
        <begin position="1187"/>
        <end position="1232"/>
    </location>
</feature>
<dbReference type="EMBL" id="JAAFYZ010000269">
    <property type="protein sequence ID" value="MBS2553611.1"/>
    <property type="molecule type" value="Genomic_DNA"/>
</dbReference>
<feature type="region of interest" description="Disordered" evidence="1">
    <location>
        <begin position="726"/>
        <end position="752"/>
    </location>
</feature>
<feature type="compositionally biased region" description="Polar residues" evidence="1">
    <location>
        <begin position="380"/>
        <end position="391"/>
    </location>
</feature>
<name>A0ABS5L5L9_9ACTN</name>
<feature type="region of interest" description="Disordered" evidence="1">
    <location>
        <begin position="646"/>
        <end position="683"/>
    </location>
</feature>
<feature type="compositionally biased region" description="Polar residues" evidence="1">
    <location>
        <begin position="952"/>
        <end position="964"/>
    </location>
</feature>
<dbReference type="InterPro" id="IPR057746">
    <property type="entry name" value="CpnT-like_N"/>
</dbReference>
<evidence type="ECO:0000313" key="4">
    <source>
        <dbReference type="Proteomes" id="UP000730482"/>
    </source>
</evidence>
<sequence length="1232" mass="135727">MAIELPPELSWVAYLTGQPFPKGNETQMFAMGDVWNSTAKQLADMGTQLDDVESKVFEGLSGPPAEQFAQYASELRTVFPELAAGADQLGGFAHDTALQIEYAKYMIIITLIWMAEQIATWASTLWGAVVVPEIEMAGAMAVRAILRQLLVSVVSGTVINTGMDVLVQAIQFLKGDRTHWDTRLTKGAVEGGAVFGVTAGLVHGGAKLVFPKLFDNAIGHIGVGATGGLLGGEVTNLALNSDQNLGLATAAGAFGGLMGSRTRGGEDIPAPDINLSGLKSLPDLDLGPGRNTPTDKTEDPTTTPGEHGQLPDWWRDNPANGTHSEPPVRTDGTGGSSSGPNRLRKNPPGSTGDPLVKEPSGGGDVRTPDREPSRVGRPSPQEQVAQWQSVRQDMSQQYANRFDYETKLADAQRHGDFAVTEAIADHQVAQSRSGSGSTVSPGVQDKTYTAVRDQIHTAFENRFGTGGSQWQPGQDHAQQFQPALDKIVAAIPDRISDEALWESQLPQIQHRFEQVYDNHPDITARRELLGPAGEPGHVAARDIAWQNFEKQARTGFESTIGKDSAVPVPTRLERGIQQQLDTVHSDISRDSFFQQELQKQTGFLSDLRRHPDLSGLPDQVWHGMHTELETRLRTDFGQLVHGGEDHTALFDSTRPGGSDVAGSIGDNGGDGPRPPGPGPGRDIFRDEAVRREWDRTSLDRLSTIRQAAARAAITYETRTRFDAGTAGLEQNRYRSDPALASEDAPASRLPTPRDQAVHDAATAFRNHFAASDVDNGRTWRSWNPRFDTGMNTQIAHETRFEQALNETRRHFDTTADQFDIADLGLEPEAIARVRADYEKDLRAVFDEIHRAAAGSWDGHGGGQTVWDIARQHLADGLPDRFRVEAGAIDALRDGAARFNAIRAGFSLPEDRQDILAQDFKADTARTFHEIFSSHKHDISAWLTHEEKHSNTFRTALDKTSTSTDYKPEPGGPAERTPEPRPGTVRTLDHVQQQIAHDTAAAARRWATDERRHSEEDIEAAKKAFDDAVRREFAKARSRAEQTGHGEVSTLTWDRGYQRLADHLDTYLAVEEHRSETMRKLDTTIGERLETWTEPRFAPWERQQLRLVHERLTHDITGEYRGRQEKLSLGMAYQDHTLPSQDTRMRWVQGAVEEHIDQTLQDWRGRADTSPAVIDALVHLHRDLHSTAKTSLDSDRHRADTGPHQPPDDGPPNTPPPSHNPPPSHKPPSHTPP</sequence>
<feature type="compositionally biased region" description="Pro residues" evidence="1">
    <location>
        <begin position="1203"/>
        <end position="1232"/>
    </location>
</feature>
<keyword evidence="4" id="KW-1185">Reference proteome</keyword>
<feature type="region of interest" description="Disordered" evidence="1">
    <location>
        <begin position="265"/>
        <end position="391"/>
    </location>
</feature>
<feature type="region of interest" description="Disordered" evidence="1">
    <location>
        <begin position="952"/>
        <end position="983"/>
    </location>
</feature>
<feature type="compositionally biased region" description="Basic and acidic residues" evidence="1">
    <location>
        <begin position="1187"/>
        <end position="1200"/>
    </location>
</feature>
<organism evidence="3 4">
    <name type="scientific">Catenulispora pinistramenti</name>
    <dbReference type="NCBI Taxonomy" id="2705254"/>
    <lineage>
        <taxon>Bacteria</taxon>
        <taxon>Bacillati</taxon>
        <taxon>Actinomycetota</taxon>
        <taxon>Actinomycetes</taxon>
        <taxon>Catenulisporales</taxon>
        <taxon>Catenulisporaceae</taxon>
        <taxon>Catenulispora</taxon>
    </lineage>
</organism>